<evidence type="ECO:0000313" key="4">
    <source>
        <dbReference type="EMBL" id="CAH0376104.1"/>
    </source>
</evidence>
<dbReference type="Gene3D" id="3.40.1170.60">
    <property type="match status" value="1"/>
</dbReference>
<dbReference type="SUPFAM" id="SSF52540">
    <property type="entry name" value="P-loop containing nucleoside triphosphate hydrolases"/>
    <property type="match status" value="1"/>
</dbReference>
<evidence type="ECO:0000313" key="5">
    <source>
        <dbReference type="Proteomes" id="UP000789595"/>
    </source>
</evidence>
<feature type="compositionally biased region" description="Low complexity" evidence="2">
    <location>
        <begin position="497"/>
        <end position="514"/>
    </location>
</feature>
<keyword evidence="1" id="KW-0237">DNA synthesis</keyword>
<feature type="compositionally biased region" description="Low complexity" evidence="2">
    <location>
        <begin position="451"/>
        <end position="466"/>
    </location>
</feature>
<feature type="region of interest" description="Disordered" evidence="2">
    <location>
        <begin position="684"/>
        <end position="705"/>
    </location>
</feature>
<dbReference type="GO" id="GO:0017125">
    <property type="term" value="F:deoxycytidyl transferase activity"/>
    <property type="evidence" value="ECO:0007669"/>
    <property type="project" value="TreeGrafter"/>
</dbReference>
<dbReference type="InterPro" id="IPR043128">
    <property type="entry name" value="Rev_trsase/Diguanyl_cyclase"/>
</dbReference>
<dbReference type="PROSITE" id="PS50173">
    <property type="entry name" value="UMUC"/>
    <property type="match status" value="1"/>
</dbReference>
<feature type="region of interest" description="Disordered" evidence="2">
    <location>
        <begin position="438"/>
        <end position="483"/>
    </location>
</feature>
<reference evidence="4" key="1">
    <citation type="submission" date="2021-11" db="EMBL/GenBank/DDBJ databases">
        <authorList>
            <consortium name="Genoscope - CEA"/>
            <person name="William W."/>
        </authorList>
    </citation>
    <scope>NUCLEOTIDE SEQUENCE</scope>
</reference>
<dbReference type="PANTHER" id="PTHR45990">
    <property type="entry name" value="DNA REPAIR PROTEIN REV1"/>
    <property type="match status" value="1"/>
</dbReference>
<dbReference type="EMBL" id="CAKKNE010000005">
    <property type="protein sequence ID" value="CAH0376104.1"/>
    <property type="molecule type" value="Genomic_DNA"/>
</dbReference>
<dbReference type="InterPro" id="IPR053848">
    <property type="entry name" value="IMS_HHH_1"/>
</dbReference>
<dbReference type="Gene3D" id="1.10.150.20">
    <property type="entry name" value="5' to 3' exonuclease, C-terminal subdomain"/>
    <property type="match status" value="1"/>
</dbReference>
<dbReference type="SUPFAM" id="SSF56672">
    <property type="entry name" value="DNA/RNA polymerases"/>
    <property type="match status" value="1"/>
</dbReference>
<dbReference type="InterPro" id="IPR043502">
    <property type="entry name" value="DNA/RNA_pol_sf"/>
</dbReference>
<dbReference type="InterPro" id="IPR027417">
    <property type="entry name" value="P-loop_NTPase"/>
</dbReference>
<evidence type="ECO:0000256" key="2">
    <source>
        <dbReference type="SAM" id="MobiDB-lite"/>
    </source>
</evidence>
<dbReference type="Pfam" id="PF13671">
    <property type="entry name" value="AAA_33"/>
    <property type="match status" value="1"/>
</dbReference>
<dbReference type="InterPro" id="IPR001126">
    <property type="entry name" value="UmuC"/>
</dbReference>
<sequence>MAQQRTTANDPNYLDTFGSTSRLAFIGGKRDEIWQEVFDTNEREVTPPRPPTNGRQRVVFHIDMDCFFAWVAILANPSLRGKPVAVCHSSGPSSNSEISSCTYEARKYGVHAGMWLQEARRKCPSLVTAPYDFEAYSSAAVRAHSCVLDATPHVKAVSIDECYADVTHLVHEASSSDEEGARIVAERLRSNILAATGGCPASIGSAESCLLARVATRLAKPDGHRHLSPEDARSELARQPVDSLPGVGRKTREKLESIGVETCDDLLRTSVTRVREALGGTKLIDDLYASARGIDPKQETWERKPRRSVGAQCSYGFRCDDAQQFGDLAAKLTRQAVDRAEKLNVFPKVVKIGLKVWVTKDGNSGACKGGVGHGRCDVLSRTRNWRPSAGDVVEAVRAFISDLRLDPPGVRGLGVSLILDDAPAPPRGQPTIRTAFAKAPRAQPRGPPVPAQRAAALPPAQPARAARPPPAQRAPVARTAAQLAPAARAAAQRALAAAAQRAPAQRAPAPRAVAQPPPVVQPAPRSRGLVVVAVGLPGSGKSTFFRRHLAALGLERCCQDVLKRREKVQAAVDVILRRGGAAYVDRTNYNAPQRAHWVQLARRRGAAVVVLRFRTSTDVCAQRCAARRNHEGGLDARNPAQCARVVNMLQGKFREVAAGEGFDRVIAAEDAAAAVESLRPLLPRAEAPAPPSKRARVEPPPRPIAAPAPAEIIEIDDAAPPPAPPRTSEGWTCRTCTRTHTSAKERSFLACAACGATRPPDDD</sequence>
<organism evidence="4 5">
    <name type="scientific">Pelagomonas calceolata</name>
    <dbReference type="NCBI Taxonomy" id="35677"/>
    <lineage>
        <taxon>Eukaryota</taxon>
        <taxon>Sar</taxon>
        <taxon>Stramenopiles</taxon>
        <taxon>Ochrophyta</taxon>
        <taxon>Pelagophyceae</taxon>
        <taxon>Pelagomonadales</taxon>
        <taxon>Pelagomonadaceae</taxon>
        <taxon>Pelagomonas</taxon>
    </lineage>
</organism>
<dbReference type="GO" id="GO:0005634">
    <property type="term" value="C:nucleus"/>
    <property type="evidence" value="ECO:0007669"/>
    <property type="project" value="TreeGrafter"/>
</dbReference>
<gene>
    <name evidence="4" type="ORF">PECAL_5P06590</name>
</gene>
<evidence type="ECO:0000259" key="3">
    <source>
        <dbReference type="PROSITE" id="PS50173"/>
    </source>
</evidence>
<dbReference type="AlphaFoldDB" id="A0A8J2X1B0"/>
<dbReference type="Proteomes" id="UP000789595">
    <property type="component" value="Unassembled WGS sequence"/>
</dbReference>
<dbReference type="Pfam" id="PF21999">
    <property type="entry name" value="IMS_HHH_1"/>
    <property type="match status" value="1"/>
</dbReference>
<proteinExistence type="predicted"/>
<dbReference type="Gene3D" id="3.40.50.300">
    <property type="entry name" value="P-loop containing nucleotide triphosphate hydrolases"/>
    <property type="match status" value="1"/>
</dbReference>
<dbReference type="GO" id="GO:0003684">
    <property type="term" value="F:damaged DNA binding"/>
    <property type="evidence" value="ECO:0007669"/>
    <property type="project" value="InterPro"/>
</dbReference>
<dbReference type="InterPro" id="IPR036775">
    <property type="entry name" value="DNA_pol_Y-fam_lit_finger_sf"/>
</dbReference>
<feature type="region of interest" description="Disordered" evidence="2">
    <location>
        <begin position="497"/>
        <end position="521"/>
    </location>
</feature>
<evidence type="ECO:0000256" key="1">
    <source>
        <dbReference type="ARBA" id="ARBA00022634"/>
    </source>
</evidence>
<dbReference type="GO" id="GO:0006281">
    <property type="term" value="P:DNA repair"/>
    <property type="evidence" value="ECO:0007669"/>
    <property type="project" value="InterPro"/>
</dbReference>
<comment type="caution">
    <text evidence="4">The sequence shown here is derived from an EMBL/GenBank/DDBJ whole genome shotgun (WGS) entry which is preliminary data.</text>
</comment>
<dbReference type="Pfam" id="PF00817">
    <property type="entry name" value="IMS"/>
    <property type="match status" value="1"/>
</dbReference>
<keyword evidence="5" id="KW-1185">Reference proteome</keyword>
<feature type="domain" description="UmuC" evidence="3">
    <location>
        <begin position="59"/>
        <end position="248"/>
    </location>
</feature>
<name>A0A8J2X1B0_9STRA</name>
<accession>A0A8J2X1B0</accession>
<dbReference type="GO" id="GO:0070987">
    <property type="term" value="P:error-free translesion synthesis"/>
    <property type="evidence" value="ECO:0007669"/>
    <property type="project" value="TreeGrafter"/>
</dbReference>
<dbReference type="GO" id="GO:0003887">
    <property type="term" value="F:DNA-directed DNA polymerase activity"/>
    <property type="evidence" value="ECO:0007669"/>
    <property type="project" value="InterPro"/>
</dbReference>
<feature type="compositionally biased region" description="Low complexity" evidence="2">
    <location>
        <begin position="473"/>
        <end position="483"/>
    </location>
</feature>
<dbReference type="Gene3D" id="3.30.1490.100">
    <property type="entry name" value="DNA polymerase, Y-family, little finger domain"/>
    <property type="match status" value="1"/>
</dbReference>
<dbReference type="PANTHER" id="PTHR45990:SF1">
    <property type="entry name" value="DNA REPAIR PROTEIN REV1"/>
    <property type="match status" value="1"/>
</dbReference>
<dbReference type="OrthoDB" id="427711at2759"/>
<dbReference type="GO" id="GO:0042276">
    <property type="term" value="P:error-prone translesion synthesis"/>
    <property type="evidence" value="ECO:0007669"/>
    <property type="project" value="TreeGrafter"/>
</dbReference>
<protein>
    <recommendedName>
        <fullName evidence="3">UmuC domain-containing protein</fullName>
    </recommendedName>
</protein>
<dbReference type="Gene3D" id="3.30.70.270">
    <property type="match status" value="1"/>
</dbReference>